<proteinExistence type="predicted"/>
<dbReference type="PANTHER" id="PTHR34820">
    <property type="entry name" value="INNER MEMBRANE PROTEIN YEBZ"/>
    <property type="match status" value="1"/>
</dbReference>
<organism evidence="8 9">
    <name type="scientific">Actinoplanes subglobosus</name>
    <dbReference type="NCBI Taxonomy" id="1547892"/>
    <lineage>
        <taxon>Bacteria</taxon>
        <taxon>Bacillati</taxon>
        <taxon>Actinomycetota</taxon>
        <taxon>Actinomycetes</taxon>
        <taxon>Micromonosporales</taxon>
        <taxon>Micromonosporaceae</taxon>
        <taxon>Actinoplanes</taxon>
    </lineage>
</organism>
<feature type="transmembrane region" description="Helical" evidence="5">
    <location>
        <begin position="248"/>
        <end position="274"/>
    </location>
</feature>
<keyword evidence="4" id="KW-0186">Copper</keyword>
<keyword evidence="9" id="KW-1185">Reference proteome</keyword>
<dbReference type="SUPFAM" id="SSF81296">
    <property type="entry name" value="E set domains"/>
    <property type="match status" value="1"/>
</dbReference>
<evidence type="ECO:0000313" key="9">
    <source>
        <dbReference type="Proteomes" id="UP001595867"/>
    </source>
</evidence>
<dbReference type="EMBL" id="JBHSBL010000024">
    <property type="protein sequence ID" value="MFC4070368.1"/>
    <property type="molecule type" value="Genomic_DNA"/>
</dbReference>
<keyword evidence="3 6" id="KW-0732">Signal</keyword>
<evidence type="ECO:0000256" key="3">
    <source>
        <dbReference type="ARBA" id="ARBA00022729"/>
    </source>
</evidence>
<reference evidence="9" key="1">
    <citation type="journal article" date="2019" name="Int. J. Syst. Evol. Microbiol.">
        <title>The Global Catalogue of Microorganisms (GCM) 10K type strain sequencing project: providing services to taxonomists for standard genome sequencing and annotation.</title>
        <authorList>
            <consortium name="The Broad Institute Genomics Platform"/>
            <consortium name="The Broad Institute Genome Sequencing Center for Infectious Disease"/>
            <person name="Wu L."/>
            <person name="Ma J."/>
        </authorList>
    </citation>
    <scope>NUCLEOTIDE SEQUENCE [LARGE SCALE GENOMIC DNA]</scope>
    <source>
        <strain evidence="9">TBRC 5832</strain>
    </source>
</reference>
<dbReference type="InterPro" id="IPR032694">
    <property type="entry name" value="CopC/D"/>
</dbReference>
<evidence type="ECO:0000256" key="1">
    <source>
        <dbReference type="ARBA" id="ARBA00004196"/>
    </source>
</evidence>
<feature type="signal peptide" evidence="6">
    <location>
        <begin position="1"/>
        <end position="20"/>
    </location>
</feature>
<evidence type="ECO:0000256" key="5">
    <source>
        <dbReference type="SAM" id="Phobius"/>
    </source>
</evidence>
<keyword evidence="5" id="KW-0812">Transmembrane</keyword>
<evidence type="ECO:0000313" key="8">
    <source>
        <dbReference type="EMBL" id="MFC4070368.1"/>
    </source>
</evidence>
<feature type="transmembrane region" description="Helical" evidence="5">
    <location>
        <begin position="286"/>
        <end position="304"/>
    </location>
</feature>
<comment type="caution">
    <text evidence="8">The sequence shown here is derived from an EMBL/GenBank/DDBJ whole genome shotgun (WGS) entry which is preliminary data.</text>
</comment>
<keyword evidence="2" id="KW-0479">Metal-binding</keyword>
<keyword evidence="5" id="KW-1133">Transmembrane helix</keyword>
<feature type="transmembrane region" description="Helical" evidence="5">
    <location>
        <begin position="208"/>
        <end position="236"/>
    </location>
</feature>
<evidence type="ECO:0000256" key="4">
    <source>
        <dbReference type="ARBA" id="ARBA00023008"/>
    </source>
</evidence>
<dbReference type="PANTHER" id="PTHR34820:SF4">
    <property type="entry name" value="INNER MEMBRANE PROTEIN YEBZ"/>
    <property type="match status" value="1"/>
</dbReference>
<dbReference type="Gene3D" id="2.60.40.1220">
    <property type="match status" value="1"/>
</dbReference>
<dbReference type="Proteomes" id="UP001595867">
    <property type="component" value="Unassembled WGS sequence"/>
</dbReference>
<protein>
    <submittedName>
        <fullName evidence="8">Copper resistance protein CopC</fullName>
    </submittedName>
</protein>
<evidence type="ECO:0000259" key="7">
    <source>
        <dbReference type="Pfam" id="PF04234"/>
    </source>
</evidence>
<name>A0ABV8J197_9ACTN</name>
<gene>
    <name evidence="8" type="ORF">ACFO0C_36025</name>
</gene>
<feature type="transmembrane region" description="Helical" evidence="5">
    <location>
        <begin position="138"/>
        <end position="158"/>
    </location>
</feature>
<dbReference type="InterPro" id="IPR014755">
    <property type="entry name" value="Cu-Rt/internalin_Ig-like"/>
</dbReference>
<feature type="transmembrane region" description="Helical" evidence="5">
    <location>
        <begin position="357"/>
        <end position="378"/>
    </location>
</feature>
<feature type="chain" id="PRO_5046831198" evidence="6">
    <location>
        <begin position="21"/>
        <end position="485"/>
    </location>
</feature>
<comment type="subcellular location">
    <subcellularLocation>
        <location evidence="1">Cell envelope</location>
    </subcellularLocation>
</comment>
<keyword evidence="5" id="KW-0472">Membrane</keyword>
<feature type="domain" description="CopC" evidence="7">
    <location>
        <begin position="19"/>
        <end position="114"/>
    </location>
</feature>
<accession>A0ABV8J197</accession>
<dbReference type="InterPro" id="IPR014756">
    <property type="entry name" value="Ig_E-set"/>
</dbReference>
<evidence type="ECO:0000256" key="6">
    <source>
        <dbReference type="SAM" id="SignalP"/>
    </source>
</evidence>
<feature type="transmembrane region" description="Helical" evidence="5">
    <location>
        <begin position="170"/>
        <end position="188"/>
    </location>
</feature>
<evidence type="ECO:0000256" key="2">
    <source>
        <dbReference type="ARBA" id="ARBA00022723"/>
    </source>
</evidence>
<dbReference type="RefSeq" id="WP_378071248.1">
    <property type="nucleotide sequence ID" value="NZ_JBHSBL010000024.1"/>
</dbReference>
<sequence length="485" mass="50411">MLVLLLLGIVVWPAPAEAHATLVSTAPTDGSHLETGPDVVAFTVNEAVSVVRDSPQVIDQDGKRYEVSAVDLAEDRTVVTVRLAAALPDGSFLATARLLSLDTHVVSVSAAFTVGSGAGLISTPQPEGPNPLAYAAKLLTYAGAVGSAGVLLATTRLWPHLRQRRRWRAVVAVSTAVLVTGLVIRLAIEAANRGGDLFSLDGSFAVPALVAIVASIGAAVRPVWILAVATPVALTFGGHGADPAGFPLPLLLTLAHVYAVLAWLGGVLVIATHLRREPPSVTWHRYAQVHAALAAATGLGLGLLRIPAPQSLLTTAYGQALTVKVTLVALALVAAALTYRHLGRTATGGTRWLGAELLMVTVVFGATGVLSSVAPATVSYDPPVTTRIDFGPGSALDISVPSTRRGPQRLIIDGARDAPLSVDLSSKQANVARLPVRLDPARPTGDGVRWTSRDLVVPVTGTWQVTITFGTPAGPRVASFHYDVR</sequence>
<dbReference type="Pfam" id="PF04234">
    <property type="entry name" value="CopC"/>
    <property type="match status" value="1"/>
</dbReference>
<feature type="transmembrane region" description="Helical" evidence="5">
    <location>
        <begin position="316"/>
        <end position="337"/>
    </location>
</feature>
<dbReference type="InterPro" id="IPR007348">
    <property type="entry name" value="CopC_dom"/>
</dbReference>